<reference evidence="10" key="1">
    <citation type="submission" date="2020-10" db="EMBL/GenBank/DDBJ databases">
        <title>Taxonomic study of unclassified bacteria belonging to the class Ktedonobacteria.</title>
        <authorList>
            <person name="Yabe S."/>
            <person name="Wang C.M."/>
            <person name="Zheng Y."/>
            <person name="Sakai Y."/>
            <person name="Cavaletti L."/>
            <person name="Monciardini P."/>
            <person name="Donadio S."/>
        </authorList>
    </citation>
    <scope>NUCLEOTIDE SEQUENCE</scope>
    <source>
        <strain evidence="10">SOSP1-1</strain>
    </source>
</reference>
<evidence type="ECO:0000256" key="7">
    <source>
        <dbReference type="SAM" id="Phobius"/>
    </source>
</evidence>
<evidence type="ECO:0000259" key="8">
    <source>
        <dbReference type="Pfam" id="PF01545"/>
    </source>
</evidence>
<proteinExistence type="inferred from homology"/>
<evidence type="ECO:0000256" key="2">
    <source>
        <dbReference type="ARBA" id="ARBA00008114"/>
    </source>
</evidence>
<dbReference type="PANTHER" id="PTHR43840">
    <property type="entry name" value="MITOCHONDRIAL METAL TRANSPORTER 1-RELATED"/>
    <property type="match status" value="1"/>
</dbReference>
<feature type="transmembrane region" description="Helical" evidence="7">
    <location>
        <begin position="111"/>
        <end position="131"/>
    </location>
</feature>
<evidence type="ECO:0000313" key="10">
    <source>
        <dbReference type="EMBL" id="GHO46592.1"/>
    </source>
</evidence>
<feature type="transmembrane region" description="Helical" evidence="7">
    <location>
        <begin position="77"/>
        <end position="99"/>
    </location>
</feature>
<feature type="transmembrane region" description="Helical" evidence="7">
    <location>
        <begin position="151"/>
        <end position="173"/>
    </location>
</feature>
<dbReference type="GO" id="GO:0015086">
    <property type="term" value="F:cadmium ion transmembrane transporter activity"/>
    <property type="evidence" value="ECO:0007669"/>
    <property type="project" value="TreeGrafter"/>
</dbReference>
<dbReference type="GO" id="GO:0015093">
    <property type="term" value="F:ferrous iron transmembrane transporter activity"/>
    <property type="evidence" value="ECO:0007669"/>
    <property type="project" value="TreeGrafter"/>
</dbReference>
<dbReference type="Gene3D" id="3.30.70.1350">
    <property type="entry name" value="Cation efflux protein, cytoplasmic domain"/>
    <property type="match status" value="1"/>
</dbReference>
<feature type="transmembrane region" description="Helical" evidence="7">
    <location>
        <begin position="179"/>
        <end position="196"/>
    </location>
</feature>
<evidence type="ECO:0000256" key="6">
    <source>
        <dbReference type="ARBA" id="ARBA00023136"/>
    </source>
</evidence>
<dbReference type="SUPFAM" id="SSF161111">
    <property type="entry name" value="Cation efflux protein transmembrane domain-like"/>
    <property type="match status" value="1"/>
</dbReference>
<dbReference type="Pfam" id="PF16916">
    <property type="entry name" value="ZT_dimer"/>
    <property type="match status" value="1"/>
</dbReference>
<sequence>MKQQSPRFYIILSIIAALVTMTVKFIGYFLTGSVGLFSDAAESIVNLVAALVGFWALTLAARPADDDHAYGHTKSEYFASGVEGALILVAAIVIIFEAIPRLLHPEPIEQAWLGLSFSVFGALINGALAWFMLRAGKRQRSITLEADAHHLFADVITTVGVLVGIVLVALTGWYILDPIIAIAVAINIIWTGIKLLRETGLGLLDTALPEEDQDIIHQVMKRYEEQGVAFHALRSRAAGHRRFVSFHVLVPGSWSVLKGHTLCEEIEKALRSELVDTTIFTHLEPKEDPISWQDTTLDRLDSAPR</sequence>
<comment type="similarity">
    <text evidence="2">Belongs to the cation diffusion facilitator (CDF) transporter (TC 2.A.4) family.</text>
</comment>
<feature type="transmembrane region" description="Helical" evidence="7">
    <location>
        <begin position="43"/>
        <end position="65"/>
    </location>
</feature>
<accession>A0A8J3HYK7</accession>
<evidence type="ECO:0000313" key="11">
    <source>
        <dbReference type="Proteomes" id="UP000612362"/>
    </source>
</evidence>
<dbReference type="InterPro" id="IPR050291">
    <property type="entry name" value="CDF_Transporter"/>
</dbReference>
<evidence type="ECO:0000256" key="1">
    <source>
        <dbReference type="ARBA" id="ARBA00004141"/>
    </source>
</evidence>
<keyword evidence="4 7" id="KW-0812">Transmembrane</keyword>
<feature type="domain" description="Cation efflux protein transmembrane" evidence="8">
    <location>
        <begin position="10"/>
        <end position="204"/>
    </location>
</feature>
<feature type="domain" description="Cation efflux protein cytoplasmic" evidence="9">
    <location>
        <begin position="208"/>
        <end position="285"/>
    </location>
</feature>
<dbReference type="Pfam" id="PF01545">
    <property type="entry name" value="Cation_efflux"/>
    <property type="match status" value="1"/>
</dbReference>
<dbReference type="SUPFAM" id="SSF160240">
    <property type="entry name" value="Cation efflux protein cytoplasmic domain-like"/>
    <property type="match status" value="1"/>
</dbReference>
<comment type="subcellular location">
    <subcellularLocation>
        <location evidence="1">Membrane</location>
        <topology evidence="1">Multi-pass membrane protein</topology>
    </subcellularLocation>
</comment>
<keyword evidence="5 7" id="KW-1133">Transmembrane helix</keyword>
<protein>
    <submittedName>
        <fullName evidence="10">Transporter</fullName>
    </submittedName>
</protein>
<dbReference type="AlphaFoldDB" id="A0A8J3HYK7"/>
<dbReference type="Proteomes" id="UP000612362">
    <property type="component" value="Unassembled WGS sequence"/>
</dbReference>
<dbReference type="PANTHER" id="PTHR43840:SF15">
    <property type="entry name" value="MITOCHONDRIAL METAL TRANSPORTER 1-RELATED"/>
    <property type="match status" value="1"/>
</dbReference>
<dbReference type="GO" id="GO:0005886">
    <property type="term" value="C:plasma membrane"/>
    <property type="evidence" value="ECO:0007669"/>
    <property type="project" value="TreeGrafter"/>
</dbReference>
<dbReference type="EMBL" id="BNJF01000002">
    <property type="protein sequence ID" value="GHO46592.1"/>
    <property type="molecule type" value="Genomic_DNA"/>
</dbReference>
<evidence type="ECO:0000256" key="4">
    <source>
        <dbReference type="ARBA" id="ARBA00022692"/>
    </source>
</evidence>
<gene>
    <name evidence="10" type="ORF">KSX_47550</name>
</gene>
<dbReference type="InterPro" id="IPR027469">
    <property type="entry name" value="Cation_efflux_TMD_sf"/>
</dbReference>
<dbReference type="InterPro" id="IPR058533">
    <property type="entry name" value="Cation_efflux_TM"/>
</dbReference>
<dbReference type="Gene3D" id="1.20.1510.10">
    <property type="entry name" value="Cation efflux protein transmembrane domain"/>
    <property type="match status" value="1"/>
</dbReference>
<dbReference type="RefSeq" id="WP_220195961.1">
    <property type="nucleotide sequence ID" value="NZ_BNJF01000002.1"/>
</dbReference>
<dbReference type="NCBIfam" id="TIGR01297">
    <property type="entry name" value="CDF"/>
    <property type="match status" value="1"/>
</dbReference>
<keyword evidence="3" id="KW-0813">Transport</keyword>
<comment type="caution">
    <text evidence="10">The sequence shown here is derived from an EMBL/GenBank/DDBJ whole genome shotgun (WGS) entry which is preliminary data.</text>
</comment>
<dbReference type="InterPro" id="IPR036837">
    <property type="entry name" value="Cation_efflux_CTD_sf"/>
</dbReference>
<dbReference type="GO" id="GO:0015341">
    <property type="term" value="F:zinc efflux antiporter activity"/>
    <property type="evidence" value="ECO:0007669"/>
    <property type="project" value="TreeGrafter"/>
</dbReference>
<dbReference type="InterPro" id="IPR027470">
    <property type="entry name" value="Cation_efflux_CTD"/>
</dbReference>
<dbReference type="InterPro" id="IPR002524">
    <property type="entry name" value="Cation_efflux"/>
</dbReference>
<name>A0A8J3HYK7_9CHLR</name>
<keyword evidence="6 7" id="KW-0472">Membrane</keyword>
<dbReference type="GO" id="GO:0006882">
    <property type="term" value="P:intracellular zinc ion homeostasis"/>
    <property type="evidence" value="ECO:0007669"/>
    <property type="project" value="TreeGrafter"/>
</dbReference>
<organism evidence="10 11">
    <name type="scientific">Ktedonospora formicarum</name>
    <dbReference type="NCBI Taxonomy" id="2778364"/>
    <lineage>
        <taxon>Bacteria</taxon>
        <taxon>Bacillati</taxon>
        <taxon>Chloroflexota</taxon>
        <taxon>Ktedonobacteria</taxon>
        <taxon>Ktedonobacterales</taxon>
        <taxon>Ktedonobacteraceae</taxon>
        <taxon>Ktedonospora</taxon>
    </lineage>
</organism>
<evidence type="ECO:0000259" key="9">
    <source>
        <dbReference type="Pfam" id="PF16916"/>
    </source>
</evidence>
<evidence type="ECO:0000256" key="3">
    <source>
        <dbReference type="ARBA" id="ARBA00022448"/>
    </source>
</evidence>
<evidence type="ECO:0000256" key="5">
    <source>
        <dbReference type="ARBA" id="ARBA00022989"/>
    </source>
</evidence>
<keyword evidence="11" id="KW-1185">Reference proteome</keyword>
<feature type="transmembrane region" description="Helical" evidence="7">
    <location>
        <begin position="7"/>
        <end position="31"/>
    </location>
</feature>